<evidence type="ECO:0000313" key="1">
    <source>
        <dbReference type="EMBL" id="MDX5895411.1"/>
    </source>
</evidence>
<evidence type="ECO:0008006" key="3">
    <source>
        <dbReference type="Google" id="ProtNLM"/>
    </source>
</evidence>
<dbReference type="Proteomes" id="UP001281130">
    <property type="component" value="Unassembled WGS sequence"/>
</dbReference>
<comment type="caution">
    <text evidence="1">The sequence shown here is derived from an EMBL/GenBank/DDBJ whole genome shotgun (WGS) entry which is preliminary data.</text>
</comment>
<name>A0AB35TBL5_RUBRA</name>
<dbReference type="RefSeq" id="WP_200805592.1">
    <property type="nucleotide sequence ID" value="NZ_CP007515.1"/>
</dbReference>
<proteinExistence type="predicted"/>
<reference evidence="1" key="1">
    <citation type="submission" date="2023-11" db="EMBL/GenBank/DDBJ databases">
        <title>MicrobeMod: A computational toolkit for identifying prokaryotic methylation and restriction-modification with nanopore sequencing.</title>
        <authorList>
            <person name="Crits-Christoph A."/>
            <person name="Kang S.C."/>
            <person name="Lee H."/>
            <person name="Ostrov N."/>
        </authorList>
    </citation>
    <scope>NUCLEOTIDE SEQUENCE</scope>
    <source>
        <strain evidence="1">ATCC 51242</strain>
    </source>
</reference>
<sequence>MRSSSIFVLQGVEFFVCTVLRLQHRYGYRDGPGDEGCPDTEREVVSARKRYRGRLTVPDEFVAAGRREGREHRQAEGAAYLGCGIDQAGGEPCVL</sequence>
<dbReference type="EMBL" id="JAWXXX010000002">
    <property type="protein sequence ID" value="MDX5895411.1"/>
    <property type="molecule type" value="Genomic_DNA"/>
</dbReference>
<dbReference type="AlphaFoldDB" id="A0AB35TBL5"/>
<accession>A0AB35TBL5</accession>
<evidence type="ECO:0000313" key="2">
    <source>
        <dbReference type="Proteomes" id="UP001281130"/>
    </source>
</evidence>
<protein>
    <recommendedName>
        <fullName evidence="3">Secreted protein</fullName>
    </recommendedName>
</protein>
<gene>
    <name evidence="1" type="ORF">SIL72_15390</name>
</gene>
<organism evidence="1 2">
    <name type="scientific">Rubrobacter radiotolerans</name>
    <name type="common">Arthrobacter radiotolerans</name>
    <dbReference type="NCBI Taxonomy" id="42256"/>
    <lineage>
        <taxon>Bacteria</taxon>
        <taxon>Bacillati</taxon>
        <taxon>Actinomycetota</taxon>
        <taxon>Rubrobacteria</taxon>
        <taxon>Rubrobacterales</taxon>
        <taxon>Rubrobacteraceae</taxon>
        <taxon>Rubrobacter</taxon>
    </lineage>
</organism>